<dbReference type="RefSeq" id="WP_329526440.1">
    <property type="nucleotide sequence ID" value="NZ_JBHSKH010000044.1"/>
</dbReference>
<keyword evidence="2" id="KW-1185">Reference proteome</keyword>
<comment type="caution">
    <text evidence="1">The sequence shown here is derived from an EMBL/GenBank/DDBJ whole genome shotgun (WGS) entry which is preliminary data.</text>
</comment>
<evidence type="ECO:0000313" key="1">
    <source>
        <dbReference type="EMBL" id="MFD1305359.1"/>
    </source>
</evidence>
<dbReference type="EMBL" id="JBHTMM010000005">
    <property type="protein sequence ID" value="MFD1305359.1"/>
    <property type="molecule type" value="Genomic_DNA"/>
</dbReference>
<sequence>MRQWPFTFGIRSSGAAHTASLSQALPPFRANHQYPLDCDLAFKGHVTNLPAVPVSSPHGENRSRGIEIDQDWSALREVIGTMTVTMDFEKFGAAADVKAPPAARQ</sequence>
<accession>A0ABW3X9W4</accession>
<reference evidence="2" key="1">
    <citation type="journal article" date="2019" name="Int. J. Syst. Evol. Microbiol.">
        <title>The Global Catalogue of Microorganisms (GCM) 10K type strain sequencing project: providing services to taxonomists for standard genome sequencing and annotation.</title>
        <authorList>
            <consortium name="The Broad Institute Genomics Platform"/>
            <consortium name="The Broad Institute Genome Sequencing Center for Infectious Disease"/>
            <person name="Wu L."/>
            <person name="Ma J."/>
        </authorList>
    </citation>
    <scope>NUCLEOTIDE SEQUENCE [LARGE SCALE GENOMIC DNA]</scope>
    <source>
        <strain evidence="2">CGMCC 4.7020</strain>
    </source>
</reference>
<name>A0ABW3X9W4_9ACTN</name>
<organism evidence="1 2">
    <name type="scientific">Streptomyces kaempferi</name>
    <dbReference type="NCBI Taxonomy" id="333725"/>
    <lineage>
        <taxon>Bacteria</taxon>
        <taxon>Bacillati</taxon>
        <taxon>Actinomycetota</taxon>
        <taxon>Actinomycetes</taxon>
        <taxon>Kitasatosporales</taxon>
        <taxon>Streptomycetaceae</taxon>
        <taxon>Streptomyces</taxon>
    </lineage>
</organism>
<gene>
    <name evidence="1" type="ORF">ACFQ5X_05785</name>
</gene>
<dbReference type="Proteomes" id="UP001597058">
    <property type="component" value="Unassembled WGS sequence"/>
</dbReference>
<protein>
    <submittedName>
        <fullName evidence="1">Uncharacterized protein</fullName>
    </submittedName>
</protein>
<proteinExistence type="predicted"/>
<evidence type="ECO:0000313" key="2">
    <source>
        <dbReference type="Proteomes" id="UP001597058"/>
    </source>
</evidence>